<organism evidence="1 2">
    <name type="scientific">Cirrhinus mrigala</name>
    <name type="common">Mrigala</name>
    <dbReference type="NCBI Taxonomy" id="683832"/>
    <lineage>
        <taxon>Eukaryota</taxon>
        <taxon>Metazoa</taxon>
        <taxon>Chordata</taxon>
        <taxon>Craniata</taxon>
        <taxon>Vertebrata</taxon>
        <taxon>Euteleostomi</taxon>
        <taxon>Actinopterygii</taxon>
        <taxon>Neopterygii</taxon>
        <taxon>Teleostei</taxon>
        <taxon>Ostariophysi</taxon>
        <taxon>Cypriniformes</taxon>
        <taxon>Cyprinidae</taxon>
        <taxon>Labeoninae</taxon>
        <taxon>Labeonini</taxon>
        <taxon>Cirrhinus</taxon>
    </lineage>
</organism>
<keyword evidence="2" id="KW-1185">Reference proteome</keyword>
<protein>
    <submittedName>
        <fullName evidence="1">Uncharacterized protein</fullName>
    </submittedName>
</protein>
<sequence>MISAGSSSSQQRSNNMPYLETITEDSASEAGELQCALRCVPHIYHTGPVLL</sequence>
<reference evidence="1 2" key="1">
    <citation type="submission" date="2024-05" db="EMBL/GenBank/DDBJ databases">
        <title>Genome sequencing and assembly of Indian major carp, Cirrhinus mrigala (Hamilton, 1822).</title>
        <authorList>
            <person name="Mohindra V."/>
            <person name="Chowdhury L.M."/>
            <person name="Lal K."/>
            <person name="Jena J.K."/>
        </authorList>
    </citation>
    <scope>NUCLEOTIDE SEQUENCE [LARGE SCALE GENOMIC DNA]</scope>
    <source>
        <strain evidence="1">CM1030</strain>
        <tissue evidence="1">Blood</tissue>
    </source>
</reference>
<accession>A0ABD0NYF7</accession>
<dbReference type="EMBL" id="JAMKFB020000019">
    <property type="protein sequence ID" value="KAL0166066.1"/>
    <property type="molecule type" value="Genomic_DNA"/>
</dbReference>
<evidence type="ECO:0000313" key="1">
    <source>
        <dbReference type="EMBL" id="KAL0166066.1"/>
    </source>
</evidence>
<proteinExistence type="predicted"/>
<name>A0ABD0NYF7_CIRMR</name>
<dbReference type="AlphaFoldDB" id="A0ABD0NYF7"/>
<gene>
    <name evidence="1" type="ORF">M9458_037910</name>
</gene>
<feature type="non-terminal residue" evidence="1">
    <location>
        <position position="51"/>
    </location>
</feature>
<evidence type="ECO:0000313" key="2">
    <source>
        <dbReference type="Proteomes" id="UP001529510"/>
    </source>
</evidence>
<dbReference type="Proteomes" id="UP001529510">
    <property type="component" value="Unassembled WGS sequence"/>
</dbReference>
<comment type="caution">
    <text evidence="1">The sequence shown here is derived from an EMBL/GenBank/DDBJ whole genome shotgun (WGS) entry which is preliminary data.</text>
</comment>